<dbReference type="PANTHER" id="PTHR43133:SF46">
    <property type="entry name" value="RNA POLYMERASE SIGMA-70 FACTOR ECF SUBFAMILY"/>
    <property type="match status" value="1"/>
</dbReference>
<dbReference type="Proteomes" id="UP000293874">
    <property type="component" value="Unassembled WGS sequence"/>
</dbReference>
<evidence type="ECO:0000313" key="7">
    <source>
        <dbReference type="EMBL" id="RZS70852.1"/>
    </source>
</evidence>
<protein>
    <submittedName>
        <fullName evidence="7">RNA polymerase sigma-70 factor (ECF subfamily)</fullName>
    </submittedName>
</protein>
<keyword evidence="3" id="KW-0731">Sigma factor</keyword>
<dbReference type="OrthoDB" id="799938at2"/>
<evidence type="ECO:0000259" key="6">
    <source>
        <dbReference type="Pfam" id="PF08281"/>
    </source>
</evidence>
<comment type="caution">
    <text evidence="7">The sequence shown here is derived from an EMBL/GenBank/DDBJ whole genome shotgun (WGS) entry which is preliminary data.</text>
</comment>
<dbReference type="InterPro" id="IPR036388">
    <property type="entry name" value="WH-like_DNA-bd_sf"/>
</dbReference>
<keyword evidence="4" id="KW-0804">Transcription</keyword>
<dbReference type="SUPFAM" id="SSF88946">
    <property type="entry name" value="Sigma2 domain of RNA polymerase sigma factors"/>
    <property type="match status" value="1"/>
</dbReference>
<accession>A0A4Q7MQ70</accession>
<reference evidence="7 8" key="1">
    <citation type="submission" date="2019-02" db="EMBL/GenBank/DDBJ databases">
        <title>Genomic Encyclopedia of Type Strains, Phase IV (KMG-IV): sequencing the most valuable type-strain genomes for metagenomic binning, comparative biology and taxonomic classification.</title>
        <authorList>
            <person name="Goeker M."/>
        </authorList>
    </citation>
    <scope>NUCLEOTIDE SEQUENCE [LARGE SCALE GENOMIC DNA]</scope>
    <source>
        <strain evidence="7 8">DSM 18116</strain>
    </source>
</reference>
<dbReference type="Gene3D" id="1.10.10.10">
    <property type="entry name" value="Winged helix-like DNA-binding domain superfamily/Winged helix DNA-binding domain"/>
    <property type="match status" value="1"/>
</dbReference>
<dbReference type="InterPro" id="IPR013325">
    <property type="entry name" value="RNA_pol_sigma_r2"/>
</dbReference>
<organism evidence="7 8">
    <name type="scientific">Pseudobacter ginsenosidimutans</name>
    <dbReference type="NCBI Taxonomy" id="661488"/>
    <lineage>
        <taxon>Bacteria</taxon>
        <taxon>Pseudomonadati</taxon>
        <taxon>Bacteroidota</taxon>
        <taxon>Chitinophagia</taxon>
        <taxon>Chitinophagales</taxon>
        <taxon>Chitinophagaceae</taxon>
        <taxon>Pseudobacter</taxon>
    </lineage>
</organism>
<proteinExistence type="inferred from homology"/>
<dbReference type="InterPro" id="IPR013324">
    <property type="entry name" value="RNA_pol_sigma_r3/r4-like"/>
</dbReference>
<evidence type="ECO:0000256" key="2">
    <source>
        <dbReference type="ARBA" id="ARBA00023015"/>
    </source>
</evidence>
<evidence type="ECO:0000313" key="8">
    <source>
        <dbReference type="Proteomes" id="UP000293874"/>
    </source>
</evidence>
<feature type="domain" description="RNA polymerase sigma factor 70 region 4 type 2" evidence="6">
    <location>
        <begin position="124"/>
        <end position="171"/>
    </location>
</feature>
<keyword evidence="2" id="KW-0805">Transcription regulation</keyword>
<evidence type="ECO:0000256" key="4">
    <source>
        <dbReference type="ARBA" id="ARBA00023163"/>
    </source>
</evidence>
<keyword evidence="8" id="KW-1185">Reference proteome</keyword>
<dbReference type="GO" id="GO:0003677">
    <property type="term" value="F:DNA binding"/>
    <property type="evidence" value="ECO:0007669"/>
    <property type="project" value="InterPro"/>
</dbReference>
<dbReference type="InterPro" id="IPR039425">
    <property type="entry name" value="RNA_pol_sigma-70-like"/>
</dbReference>
<dbReference type="AlphaFoldDB" id="A0A4Q7MQ70"/>
<dbReference type="InterPro" id="IPR013249">
    <property type="entry name" value="RNA_pol_sigma70_r4_t2"/>
</dbReference>
<feature type="domain" description="RNA polymerase sigma-70 region 2" evidence="5">
    <location>
        <begin position="27"/>
        <end position="91"/>
    </location>
</feature>
<dbReference type="PANTHER" id="PTHR43133">
    <property type="entry name" value="RNA POLYMERASE ECF-TYPE SIGMA FACTO"/>
    <property type="match status" value="1"/>
</dbReference>
<evidence type="ECO:0000259" key="5">
    <source>
        <dbReference type="Pfam" id="PF04542"/>
    </source>
</evidence>
<name>A0A4Q7MQ70_9BACT</name>
<dbReference type="RefSeq" id="WP_130541405.1">
    <property type="nucleotide sequence ID" value="NZ_CP042431.1"/>
</dbReference>
<dbReference type="Pfam" id="PF08281">
    <property type="entry name" value="Sigma70_r4_2"/>
    <property type="match status" value="1"/>
</dbReference>
<comment type="similarity">
    <text evidence="1">Belongs to the sigma-70 factor family. ECF subfamily.</text>
</comment>
<dbReference type="Pfam" id="PF04542">
    <property type="entry name" value="Sigma70_r2"/>
    <property type="match status" value="1"/>
</dbReference>
<dbReference type="Gene3D" id="1.10.1740.10">
    <property type="match status" value="1"/>
</dbReference>
<gene>
    <name evidence="7" type="ORF">EV199_2748</name>
</gene>
<evidence type="ECO:0000256" key="3">
    <source>
        <dbReference type="ARBA" id="ARBA00023082"/>
    </source>
</evidence>
<sequence>MTEEQSYEHEELLTLVANGDESAFRELVMRYSGLLYTYIYKHIESKEASEELVQDVFFQIWLTRESLREVRNFRTYLYVVSRNQALNAVKKMMRDYQRHQEYQQWEQVPEPEENHLKRELQLSIIEEAIEKLPPQQKKAWILSRRERLTYQQVAQEMTISKETVKTYLQHAHQFIGKYLMDRMSALLLLLWVK</sequence>
<dbReference type="InterPro" id="IPR007627">
    <property type="entry name" value="RNA_pol_sigma70_r2"/>
</dbReference>
<dbReference type="GO" id="GO:0016987">
    <property type="term" value="F:sigma factor activity"/>
    <property type="evidence" value="ECO:0007669"/>
    <property type="project" value="UniProtKB-KW"/>
</dbReference>
<dbReference type="InterPro" id="IPR014284">
    <property type="entry name" value="RNA_pol_sigma-70_dom"/>
</dbReference>
<dbReference type="EMBL" id="SGXA01000002">
    <property type="protein sequence ID" value="RZS70852.1"/>
    <property type="molecule type" value="Genomic_DNA"/>
</dbReference>
<evidence type="ECO:0000256" key="1">
    <source>
        <dbReference type="ARBA" id="ARBA00010641"/>
    </source>
</evidence>
<dbReference type="SUPFAM" id="SSF88659">
    <property type="entry name" value="Sigma3 and sigma4 domains of RNA polymerase sigma factors"/>
    <property type="match status" value="1"/>
</dbReference>
<dbReference type="NCBIfam" id="TIGR02937">
    <property type="entry name" value="sigma70-ECF"/>
    <property type="match status" value="1"/>
</dbReference>
<dbReference type="GO" id="GO:0006352">
    <property type="term" value="P:DNA-templated transcription initiation"/>
    <property type="evidence" value="ECO:0007669"/>
    <property type="project" value="InterPro"/>
</dbReference>